<evidence type="ECO:0000256" key="15">
    <source>
        <dbReference type="ARBA" id="ARBA00023065"/>
    </source>
</evidence>
<dbReference type="GO" id="GO:0034220">
    <property type="term" value="P:monoatomic ion transmembrane transport"/>
    <property type="evidence" value="ECO:0007669"/>
    <property type="project" value="UniProtKB-KW"/>
</dbReference>
<evidence type="ECO:0000256" key="13">
    <source>
        <dbReference type="ARBA" id="ARBA00022949"/>
    </source>
</evidence>
<dbReference type="PROSITE" id="PS51387">
    <property type="entry name" value="FAD_PCMH"/>
    <property type="match status" value="1"/>
</dbReference>
<dbReference type="InterPro" id="IPR016166">
    <property type="entry name" value="FAD-bd_PCMH"/>
</dbReference>
<name>A0AAD8DXX8_MYTSE</name>
<evidence type="ECO:0000313" key="26">
    <source>
        <dbReference type="EMBL" id="KAJ8729906.1"/>
    </source>
</evidence>
<dbReference type="InterPro" id="IPR006094">
    <property type="entry name" value="Oxid_FAD_bind_N"/>
</dbReference>
<evidence type="ECO:0000256" key="10">
    <source>
        <dbReference type="ARBA" id="ARBA00022692"/>
    </source>
</evidence>
<keyword evidence="12" id="KW-0303">Gap junction</keyword>
<dbReference type="Pfam" id="PF01565">
    <property type="entry name" value="FAD_binding_4"/>
    <property type="match status" value="1"/>
</dbReference>
<feature type="binding site" evidence="20">
    <location>
        <position position="575"/>
    </location>
    <ligand>
        <name>substrate</name>
    </ligand>
</feature>
<feature type="compositionally biased region" description="Polar residues" evidence="24">
    <location>
        <begin position="1"/>
        <end position="10"/>
    </location>
</feature>
<dbReference type="PROSITE" id="PS51013">
    <property type="entry name" value="PANNEXIN"/>
    <property type="match status" value="1"/>
</dbReference>
<keyword evidence="13" id="KW-0965">Cell junction</keyword>
<feature type="site" description="Important for enzyme activity" evidence="22">
    <location>
        <position position="480"/>
    </location>
</feature>
<dbReference type="InterPro" id="IPR016169">
    <property type="entry name" value="FAD-bd_PCMH_sub2"/>
</dbReference>
<dbReference type="Proteomes" id="UP001231518">
    <property type="component" value="Chromosome 9"/>
</dbReference>
<feature type="region of interest" description="Disordered" evidence="24">
    <location>
        <begin position="1"/>
        <end position="47"/>
    </location>
</feature>
<dbReference type="InterPro" id="IPR025650">
    <property type="entry name" value="Alkyl-DHAP_Synthase"/>
</dbReference>
<feature type="active site" description="Proton donor/acceptor" evidence="19">
    <location>
        <position position="637"/>
    </location>
</feature>
<dbReference type="GO" id="GO:0005777">
    <property type="term" value="C:peroxisome"/>
    <property type="evidence" value="ECO:0007669"/>
    <property type="project" value="UniProtKB-SubCell"/>
</dbReference>
<evidence type="ECO:0000256" key="18">
    <source>
        <dbReference type="ARBA" id="ARBA00023303"/>
    </source>
</evidence>
<comment type="function">
    <text evidence="23">Structural component of the gap junctions.</text>
</comment>
<evidence type="ECO:0000256" key="3">
    <source>
        <dbReference type="ARBA" id="ARBA00004651"/>
    </source>
</evidence>
<dbReference type="EMBL" id="JARGEI010000006">
    <property type="protein sequence ID" value="KAJ8729906.1"/>
    <property type="molecule type" value="Genomic_DNA"/>
</dbReference>
<keyword evidence="16 23" id="KW-0472">Membrane</keyword>
<evidence type="ECO:0000256" key="1">
    <source>
        <dbReference type="ARBA" id="ARBA00004275"/>
    </source>
</evidence>
<evidence type="ECO:0000256" key="24">
    <source>
        <dbReference type="SAM" id="MobiDB-lite"/>
    </source>
</evidence>
<reference evidence="26" key="1">
    <citation type="submission" date="2023-03" db="EMBL/GenBank/DDBJ databases">
        <title>Chromosome-level genomes of two armyworms, Mythimna separata and Mythimna loreyi, provide insights into the biosynthesis and reception of sex pheromones.</title>
        <authorList>
            <person name="Zhao H."/>
        </authorList>
    </citation>
    <scope>NUCLEOTIDE SEQUENCE</scope>
    <source>
        <strain evidence="26">BeijingLab</strain>
        <tissue evidence="26">Pupa</tissue>
    </source>
</reference>
<evidence type="ECO:0000256" key="9">
    <source>
        <dbReference type="ARBA" id="ARBA00022630"/>
    </source>
</evidence>
<keyword evidence="14 23" id="KW-1133">Transmembrane helix</keyword>
<dbReference type="InterPro" id="IPR016164">
    <property type="entry name" value="FAD-linked_Oxase-like_C"/>
</dbReference>
<dbReference type="Gene3D" id="3.30.43.10">
    <property type="entry name" value="Uridine Diphospho-n-acetylenolpyruvylglucosamine Reductase, domain 2"/>
    <property type="match status" value="1"/>
</dbReference>
<comment type="similarity">
    <text evidence="23">Belongs to the pannexin family.</text>
</comment>
<evidence type="ECO:0000256" key="2">
    <source>
        <dbReference type="ARBA" id="ARBA00004610"/>
    </source>
</evidence>
<evidence type="ECO:0000256" key="19">
    <source>
        <dbReference type="PIRSR" id="PIRSR625650-1"/>
    </source>
</evidence>
<dbReference type="Gene3D" id="3.30.300.330">
    <property type="match status" value="1"/>
</dbReference>
<feature type="binding site" evidence="21">
    <location>
        <begin position="274"/>
        <end position="280"/>
    </location>
    <ligand>
        <name>FAD</name>
        <dbReference type="ChEBI" id="CHEBI:57692"/>
    </ligand>
</feature>
<dbReference type="PANTHER" id="PTHR46568:SF1">
    <property type="entry name" value="ALKYLDIHYDROXYACETONEPHOSPHATE SYNTHASE, PEROXISOMAL"/>
    <property type="match status" value="1"/>
</dbReference>
<dbReference type="GO" id="GO:0005886">
    <property type="term" value="C:plasma membrane"/>
    <property type="evidence" value="ECO:0007669"/>
    <property type="project" value="UniProtKB-SubCell"/>
</dbReference>
<dbReference type="GO" id="GO:0005921">
    <property type="term" value="C:gap junction"/>
    <property type="evidence" value="ECO:0007669"/>
    <property type="project" value="UniProtKB-SubCell"/>
</dbReference>
<dbReference type="InterPro" id="IPR000990">
    <property type="entry name" value="Innexin"/>
</dbReference>
<evidence type="ECO:0000256" key="11">
    <source>
        <dbReference type="ARBA" id="ARBA00022827"/>
    </source>
</evidence>
<keyword evidence="18 23" id="KW-0407">Ion channel</keyword>
<accession>A0AAD8DXX8</accession>
<dbReference type="Pfam" id="PF00876">
    <property type="entry name" value="Innexin"/>
    <property type="match status" value="1"/>
</dbReference>
<evidence type="ECO:0000256" key="14">
    <source>
        <dbReference type="ARBA" id="ARBA00022989"/>
    </source>
</evidence>
<organism evidence="26 27">
    <name type="scientific">Mythimna separata</name>
    <name type="common">Oriental armyworm</name>
    <name type="synonym">Pseudaletia separata</name>
    <dbReference type="NCBI Taxonomy" id="271217"/>
    <lineage>
        <taxon>Eukaryota</taxon>
        <taxon>Metazoa</taxon>
        <taxon>Ecdysozoa</taxon>
        <taxon>Arthropoda</taxon>
        <taxon>Hexapoda</taxon>
        <taxon>Insecta</taxon>
        <taxon>Pterygota</taxon>
        <taxon>Neoptera</taxon>
        <taxon>Endopterygota</taxon>
        <taxon>Lepidoptera</taxon>
        <taxon>Glossata</taxon>
        <taxon>Ditrysia</taxon>
        <taxon>Noctuoidea</taxon>
        <taxon>Noctuidae</taxon>
        <taxon>Noctuinae</taxon>
        <taxon>Hadenini</taxon>
        <taxon>Mythimna</taxon>
    </lineage>
</organism>
<evidence type="ECO:0000256" key="7">
    <source>
        <dbReference type="ARBA" id="ARBA00022448"/>
    </source>
</evidence>
<dbReference type="GO" id="GO:0071949">
    <property type="term" value="F:FAD binding"/>
    <property type="evidence" value="ECO:0007669"/>
    <property type="project" value="InterPro"/>
</dbReference>
<dbReference type="InterPro" id="IPR016171">
    <property type="entry name" value="Vanillyl_alc_oxidase_C-sub2"/>
</dbReference>
<evidence type="ECO:0000256" key="16">
    <source>
        <dbReference type="ARBA" id="ARBA00023136"/>
    </source>
</evidence>
<dbReference type="GO" id="GO:0008610">
    <property type="term" value="P:lipid biosynthetic process"/>
    <property type="evidence" value="ECO:0007669"/>
    <property type="project" value="InterPro"/>
</dbReference>
<dbReference type="InterPro" id="IPR016167">
    <property type="entry name" value="FAD-bd_PCMH_sub1"/>
</dbReference>
<evidence type="ECO:0000256" key="21">
    <source>
        <dbReference type="PIRSR" id="PIRSR625650-3"/>
    </source>
</evidence>
<evidence type="ECO:0000256" key="8">
    <source>
        <dbReference type="ARBA" id="ARBA00022475"/>
    </source>
</evidence>
<keyword evidence="9" id="KW-0285">Flavoprotein</keyword>
<dbReference type="Gene3D" id="3.30.465.10">
    <property type="match status" value="1"/>
</dbReference>
<comment type="caution">
    <text evidence="26">The sequence shown here is derived from an EMBL/GenBank/DDBJ whole genome shotgun (WGS) entry which is preliminary data.</text>
</comment>
<protein>
    <recommendedName>
        <fullName evidence="23">Innexin</fullName>
    </recommendedName>
</protein>
<keyword evidence="11 21" id="KW-0274">FAD</keyword>
<evidence type="ECO:0000256" key="12">
    <source>
        <dbReference type="ARBA" id="ARBA00022868"/>
    </source>
</evidence>
<dbReference type="GO" id="GO:0008609">
    <property type="term" value="F:alkylglycerone-phosphate synthase activity"/>
    <property type="evidence" value="ECO:0007669"/>
    <property type="project" value="InterPro"/>
</dbReference>
<keyword evidence="15 23" id="KW-0406">Ion transport</keyword>
<feature type="binding site" evidence="21">
    <location>
        <begin position="287"/>
        <end position="290"/>
    </location>
    <ligand>
        <name>FAD</name>
        <dbReference type="ChEBI" id="CHEBI:57692"/>
    </ligand>
</feature>
<comment type="pathway">
    <text evidence="4">Glycerolipid metabolism; ether lipid biosynthesis.</text>
</comment>
<sequence>MSAAFASSSDSKMKNAENDNNSNKRTVDSVKKKSFGDKNTKSESNANNSTVIKVKSVIPRRRQDLLKWYGWGYKDSMFKLDGSTASFTGNRYSIGGHSLPHLGQWAIDNLGIDPTREPKIPELPTNFAESRLPEPIRLELEKIALVSVDGMDRLIRAHGQTLKDMTQLRSNSFPRIPDAVIWPDTHEKVEEIVACASRHNFVIIPFGGGTSVSGAVTCPANETRPILVLDTSDLNSILWLDKDQLLARVQAGIVGQDLEREMRARGFTVGHEPDSYEFSTLGGWVATRASGMKKNTYGNIEDLIVNTKVVTGRGVIEKSCRVPRISCGPEWEHVIMGSEGCFGVVTEVTIKIRPLPPVVRYGSLVFPDWESGFHFEREVARQRLQPSSIRLMDNEQVSKACTPGGALRLAGVPGLGERLPLRAGGRPPAPAALQHQAHGQRTGLHPRVVRYGSLVFPDWESGFHFEREVARQRLQPSSIRLMDNEQFRFGQALKTENTWGGVLLDGLKRLYITKIKGFDPAKLCVVTLLMEGSAEQVADRESKLNNIAAQFGGIPAGATNGENGYTLTFVIAYLRDVAMEYDVVAESFETSVPWDRTLALCANVKQRIRDECAKRGITKYLISHRLTQTYDAGCCIYFYFGHNIGKCADPVSVYEEIEEAARDEIIACGGSISHHHGVGKLRKKWYTETVSEPGRQLLLAAKKALDPDNIFALGNMAFEEHSNNTEVRNNNVFRMHYKMTVIMLLVFTLLVTSKQFFGEPIHCMADTEKDSDKDAVNSYCWIYGTYSLKSRFVGVEGLHMAYPGVGPNKGDNDEQIKHTYYQWVCFVLLGQAVMFYTPRYLWKIWEGGRLKALAADLSSPVVIKDWSEFRRGELVSYLSYTNLHTHNIYALRYAFCEILNLVNVVGQIFLLDIFLGGAFRNYGAAVAAFTHIPRVPADMTDFASVNPMDQFFPKLTKCWLRSYGPSGGMQLKDRLCVLPLNIVNEKIFVILWFWLIILAFMSTLAVLFRILVLSLRPLRSLMIAGQLRYVKKSTISRIVKRFGYGDWFILYLLGKNMNPIIYKDLIVELSKELDHRTVMV</sequence>
<evidence type="ECO:0000313" key="27">
    <source>
        <dbReference type="Proteomes" id="UP001231518"/>
    </source>
</evidence>
<gene>
    <name evidence="23" type="primary">inx</name>
    <name evidence="26" type="ORF">PYW07_016944</name>
</gene>
<feature type="transmembrane region" description="Helical" evidence="23">
    <location>
        <begin position="987"/>
        <end position="1012"/>
    </location>
</feature>
<comment type="caution">
    <text evidence="23">Lacks conserved residue(s) required for the propagation of feature annotation.</text>
</comment>
<comment type="subcellular location">
    <subcellularLocation>
        <location evidence="2">Cell junction</location>
        <location evidence="2">Gap junction</location>
    </subcellularLocation>
    <subcellularLocation>
        <location evidence="3 23">Cell membrane</location>
        <topology evidence="3 23">Multi-pass membrane protein</topology>
    </subcellularLocation>
    <subcellularLocation>
        <location evidence="1">Peroxisome</location>
    </subcellularLocation>
</comment>
<dbReference type="Gene3D" id="3.30.160.650">
    <property type="match status" value="1"/>
</dbReference>
<comment type="subunit">
    <text evidence="6">Homodimer.</text>
</comment>
<dbReference type="PANTHER" id="PTHR46568">
    <property type="entry name" value="ALKYLDIHYDROXYACETONEPHOSPHATE SYNTHASE, PEROXISOMAL"/>
    <property type="match status" value="1"/>
</dbReference>
<evidence type="ECO:0000256" key="4">
    <source>
        <dbReference type="ARBA" id="ARBA00004670"/>
    </source>
</evidence>
<dbReference type="InterPro" id="IPR036318">
    <property type="entry name" value="FAD-bd_PCMH-like_sf"/>
</dbReference>
<dbReference type="InterPro" id="IPR004113">
    <property type="entry name" value="FAD-bd_oxidored_4_C"/>
</dbReference>
<dbReference type="Gene3D" id="3.30.70.3450">
    <property type="match status" value="2"/>
</dbReference>
<evidence type="ECO:0000256" key="23">
    <source>
        <dbReference type="RuleBase" id="RU010713"/>
    </source>
</evidence>
<evidence type="ECO:0000256" key="6">
    <source>
        <dbReference type="ARBA" id="ARBA00011738"/>
    </source>
</evidence>
<evidence type="ECO:0000256" key="17">
    <source>
        <dbReference type="ARBA" id="ARBA00023140"/>
    </source>
</evidence>
<keyword evidence="10 23" id="KW-0812">Transmembrane</keyword>
<evidence type="ECO:0000259" key="25">
    <source>
        <dbReference type="PROSITE" id="PS51387"/>
    </source>
</evidence>
<keyword evidence="8" id="KW-1003">Cell membrane</keyword>
<keyword evidence="27" id="KW-1185">Reference proteome</keyword>
<feature type="binding site" evidence="21">
    <location>
        <begin position="339"/>
        <end position="345"/>
    </location>
    <ligand>
        <name>FAD</name>
        <dbReference type="ChEBI" id="CHEBI:57692"/>
    </ligand>
</feature>
<dbReference type="Pfam" id="PF02913">
    <property type="entry name" value="FAD-oxidase_C"/>
    <property type="match status" value="2"/>
</dbReference>
<feature type="compositionally biased region" description="Basic and acidic residues" evidence="24">
    <location>
        <begin position="25"/>
        <end position="41"/>
    </location>
</feature>
<keyword evidence="17" id="KW-0576">Peroxisome</keyword>
<dbReference type="AlphaFoldDB" id="A0AAD8DXX8"/>
<evidence type="ECO:0000256" key="5">
    <source>
        <dbReference type="ARBA" id="ARBA00008000"/>
    </source>
</evidence>
<comment type="cofactor">
    <cofactor evidence="21">
        <name>FAD</name>
        <dbReference type="ChEBI" id="CHEBI:57692"/>
    </cofactor>
</comment>
<dbReference type="PRINTS" id="PR01262">
    <property type="entry name" value="INNEXIN"/>
</dbReference>
<dbReference type="Gene3D" id="1.10.45.10">
    <property type="entry name" value="Vanillyl-alcohol Oxidase, Chain A, domain 4"/>
    <property type="match status" value="1"/>
</dbReference>
<feature type="domain" description="FAD-binding PCMH-type" evidence="25">
    <location>
        <begin position="173"/>
        <end position="355"/>
    </location>
</feature>
<keyword evidence="7 23" id="KW-0813">Transport</keyword>
<proteinExistence type="inferred from homology"/>
<evidence type="ECO:0000256" key="20">
    <source>
        <dbReference type="PIRSR" id="PIRSR625650-2"/>
    </source>
</evidence>
<feature type="binding site" evidence="21">
    <location>
        <begin position="205"/>
        <end position="211"/>
    </location>
    <ligand>
        <name>FAD</name>
        <dbReference type="ChEBI" id="CHEBI:57692"/>
    </ligand>
</feature>
<comment type="similarity">
    <text evidence="5">Belongs to the FAD-binding oxidoreductase/transferase type 4 family.</text>
</comment>
<dbReference type="SUPFAM" id="SSF55103">
    <property type="entry name" value="FAD-linked oxidases, C-terminal domain"/>
    <property type="match status" value="1"/>
</dbReference>
<dbReference type="SUPFAM" id="SSF56176">
    <property type="entry name" value="FAD-binding/transporter-associated domain-like"/>
    <property type="match status" value="1"/>
</dbReference>
<evidence type="ECO:0000256" key="22">
    <source>
        <dbReference type="PIRSR" id="PIRSR625650-4"/>
    </source>
</evidence>